<reference evidence="15 16" key="1">
    <citation type="submission" date="2023-11" db="EMBL/GenBank/DDBJ databases">
        <title>Winogradskyella pelagius sp. nov., isolated from coastal sediment.</title>
        <authorList>
            <person name="Li F."/>
        </authorList>
    </citation>
    <scope>NUCLEOTIDE SEQUENCE [LARGE SCALE GENOMIC DNA]</scope>
    <source>
        <strain evidence="15 16">KCTC 23502</strain>
    </source>
</reference>
<evidence type="ECO:0000256" key="7">
    <source>
        <dbReference type="ARBA" id="ARBA00022989"/>
    </source>
</evidence>
<feature type="active site" evidence="12">
    <location>
        <position position="402"/>
    </location>
</feature>
<dbReference type="SUPFAM" id="SSF56024">
    <property type="entry name" value="Phospholipase D/nuclease"/>
    <property type="match status" value="2"/>
</dbReference>
<accession>A0ABU5EN63</accession>
<feature type="transmembrane region" description="Helical" evidence="12">
    <location>
        <begin position="38"/>
        <end position="58"/>
    </location>
</feature>
<feature type="active site" evidence="12">
    <location>
        <position position="407"/>
    </location>
</feature>
<keyword evidence="9 12" id="KW-0472">Membrane</keyword>
<dbReference type="Gene3D" id="3.30.870.10">
    <property type="entry name" value="Endonuclease Chain A"/>
    <property type="match status" value="2"/>
</dbReference>
<dbReference type="NCBIfam" id="TIGR04265">
    <property type="entry name" value="bac_cardiolipin"/>
    <property type="match status" value="1"/>
</dbReference>
<comment type="caution">
    <text evidence="15">The sequence shown here is derived from an EMBL/GenBank/DDBJ whole genome shotgun (WGS) entry which is preliminary data.</text>
</comment>
<dbReference type="InterPro" id="IPR022924">
    <property type="entry name" value="Cardiolipin_synthase"/>
</dbReference>
<feature type="active site" evidence="12">
    <location>
        <position position="226"/>
    </location>
</feature>
<evidence type="ECO:0000256" key="11">
    <source>
        <dbReference type="ARBA" id="ARBA00023264"/>
    </source>
</evidence>
<organism evidence="15 16">
    <name type="scientific">Winogradskyella aquimaris</name>
    <dbReference type="NCBI Taxonomy" id="864074"/>
    <lineage>
        <taxon>Bacteria</taxon>
        <taxon>Pseudomonadati</taxon>
        <taxon>Bacteroidota</taxon>
        <taxon>Flavobacteriia</taxon>
        <taxon>Flavobacteriales</taxon>
        <taxon>Flavobacteriaceae</taxon>
        <taxon>Winogradskyella</taxon>
    </lineage>
</organism>
<feature type="transmembrane region" description="Helical" evidence="12">
    <location>
        <begin position="12"/>
        <end position="32"/>
    </location>
</feature>
<evidence type="ECO:0000313" key="15">
    <source>
        <dbReference type="EMBL" id="MDY2587757.1"/>
    </source>
</evidence>
<dbReference type="Pfam" id="PF13396">
    <property type="entry name" value="PLDc_N"/>
    <property type="match status" value="1"/>
</dbReference>
<dbReference type="EC" id="2.7.8.-" evidence="12 13"/>
<dbReference type="Pfam" id="PF13091">
    <property type="entry name" value="PLDc_2"/>
    <property type="match status" value="2"/>
</dbReference>
<keyword evidence="4 12" id="KW-0808">Transferase</keyword>
<keyword evidence="7 12" id="KW-1133">Transmembrane helix</keyword>
<keyword evidence="11 12" id="KW-1208">Phospholipid metabolism</keyword>
<evidence type="ECO:0000256" key="8">
    <source>
        <dbReference type="ARBA" id="ARBA00023098"/>
    </source>
</evidence>
<evidence type="ECO:0000256" key="2">
    <source>
        <dbReference type="ARBA" id="ARBA00022475"/>
    </source>
</evidence>
<dbReference type="EMBL" id="JAXDAE010000010">
    <property type="protein sequence ID" value="MDY2587757.1"/>
    <property type="molecule type" value="Genomic_DNA"/>
</dbReference>
<feature type="active site" evidence="12">
    <location>
        <position position="400"/>
    </location>
</feature>
<gene>
    <name evidence="15" type="primary">cls</name>
    <name evidence="15" type="ORF">SNF14_10425</name>
</gene>
<keyword evidence="3 12" id="KW-0444">Lipid biosynthesis</keyword>
<dbReference type="CDD" id="cd09112">
    <property type="entry name" value="PLDc_CLS_2"/>
    <property type="match status" value="1"/>
</dbReference>
<evidence type="ECO:0000256" key="6">
    <source>
        <dbReference type="ARBA" id="ARBA00022737"/>
    </source>
</evidence>
<feature type="active site" evidence="12">
    <location>
        <position position="224"/>
    </location>
</feature>
<evidence type="ECO:0000313" key="16">
    <source>
        <dbReference type="Proteomes" id="UP001285855"/>
    </source>
</evidence>
<evidence type="ECO:0000256" key="10">
    <source>
        <dbReference type="ARBA" id="ARBA00023209"/>
    </source>
</evidence>
<sequence>MEYIREHIWQILIALNYILALSAVIAVLFKKINPTKTLSYIIVLLVFPFLGLIVYYLFGQEYRKSKIFNRKNVLNQSVVKQIQKELELDTKTIESVDELLEEKSKLIRLLYNSENSKVTIKNSVELIKDGDHKMELLFEDLRNAKHHIHIEYFIIKDDTIGSRFLDLICSKAEEGVQVKMIIDDVGSAISSKTKRKLNQSGVELYKFMPVLFSRFTGKMNYRDHRKIAIIDGNVGYVGGINISDNYINSKNKRYWRDTHIRVVGEAVRQLQILFFTTWDFVSDGKLNISKDHFPENQVEENVALQVAASGPDTDWSNIMEALFVAITNAEEYIYITTPYFIPNDEIVTALQVAARSNIEVKLIVPKVSDSWIAEYATNSYLEKLLEAGVEVYQYTKGFVHAKTIVIDGVFSTVGTANMDYRSFNINFEVNAFIYDKKFSESLKSDFKSDLMDTQQIHLETWVNRSRRKRLIEALARLAAPLL</sequence>
<evidence type="ECO:0000256" key="13">
    <source>
        <dbReference type="NCBIfam" id="TIGR04265"/>
    </source>
</evidence>
<dbReference type="CDD" id="cd09110">
    <property type="entry name" value="PLDc_CLS_1"/>
    <property type="match status" value="1"/>
</dbReference>
<comment type="similarity">
    <text evidence="12">Belongs to the phospholipase D family. Cardiolipin synthase subfamily.</text>
</comment>
<dbReference type="PROSITE" id="PS50035">
    <property type="entry name" value="PLD"/>
    <property type="match status" value="2"/>
</dbReference>
<evidence type="ECO:0000256" key="3">
    <source>
        <dbReference type="ARBA" id="ARBA00022516"/>
    </source>
</evidence>
<evidence type="ECO:0000259" key="14">
    <source>
        <dbReference type="PROSITE" id="PS50035"/>
    </source>
</evidence>
<dbReference type="PANTHER" id="PTHR21248:SF22">
    <property type="entry name" value="PHOSPHOLIPASE D"/>
    <property type="match status" value="1"/>
</dbReference>
<proteinExistence type="inferred from homology"/>
<comment type="catalytic activity">
    <reaction evidence="12">
        <text>2 a 1,2-diacyl-sn-glycero-3-phospho-(1'-sn-glycerol) = a cardiolipin + glycerol</text>
        <dbReference type="Rhea" id="RHEA:31451"/>
        <dbReference type="ChEBI" id="CHEBI:17754"/>
        <dbReference type="ChEBI" id="CHEBI:62237"/>
        <dbReference type="ChEBI" id="CHEBI:64716"/>
    </reaction>
</comment>
<dbReference type="SMART" id="SM00155">
    <property type="entry name" value="PLDc"/>
    <property type="match status" value="2"/>
</dbReference>
<dbReference type="InterPro" id="IPR030874">
    <property type="entry name" value="Cardiolipin_synth_Firmi"/>
</dbReference>
<comment type="subcellular location">
    <subcellularLocation>
        <location evidence="1 12">Cell membrane</location>
        <topology evidence="1 12">Multi-pass membrane protein</topology>
    </subcellularLocation>
</comment>
<keyword evidence="10 12" id="KW-0594">Phospholipid biosynthesis</keyword>
<dbReference type="InterPro" id="IPR027379">
    <property type="entry name" value="CLS_N"/>
</dbReference>
<name>A0ABU5EN63_9FLAO</name>
<dbReference type="Proteomes" id="UP001285855">
    <property type="component" value="Unassembled WGS sequence"/>
</dbReference>
<feature type="domain" description="PLD phosphodiesterase" evidence="14">
    <location>
        <begin position="219"/>
        <end position="246"/>
    </location>
</feature>
<keyword evidence="8 12" id="KW-0443">Lipid metabolism</keyword>
<keyword evidence="6" id="KW-0677">Repeat</keyword>
<evidence type="ECO:0000256" key="12">
    <source>
        <dbReference type="HAMAP-Rule" id="MF_01916"/>
    </source>
</evidence>
<evidence type="ECO:0000256" key="9">
    <source>
        <dbReference type="ARBA" id="ARBA00023136"/>
    </source>
</evidence>
<keyword evidence="16" id="KW-1185">Reference proteome</keyword>
<feature type="domain" description="PLD phosphodiesterase" evidence="14">
    <location>
        <begin position="395"/>
        <end position="422"/>
    </location>
</feature>
<keyword evidence="2 12" id="KW-1003">Cell membrane</keyword>
<dbReference type="InterPro" id="IPR001736">
    <property type="entry name" value="PLipase_D/transphosphatidylase"/>
</dbReference>
<evidence type="ECO:0000256" key="4">
    <source>
        <dbReference type="ARBA" id="ARBA00022679"/>
    </source>
</evidence>
<feature type="active site" evidence="12">
    <location>
        <position position="231"/>
    </location>
</feature>
<comment type="function">
    <text evidence="12">Catalyzes the reversible phosphatidyl group transfer from one phosphatidylglycerol molecule to another to form cardiolipin (CL) (diphosphatidylglycerol) and glycerol.</text>
</comment>
<dbReference type="RefSeq" id="WP_320556112.1">
    <property type="nucleotide sequence ID" value="NZ_JAXDAE010000010.1"/>
</dbReference>
<keyword evidence="5 12" id="KW-0812">Transmembrane</keyword>
<dbReference type="HAMAP" id="MF_01916">
    <property type="entry name" value="Cardiolipin_synth_Cls"/>
    <property type="match status" value="1"/>
</dbReference>
<protein>
    <recommendedName>
        <fullName evidence="12 13">Cardiolipin synthase</fullName>
        <shortName evidence="12">CL synthase</shortName>
        <ecNumber evidence="12 13">2.7.8.-</ecNumber>
    </recommendedName>
</protein>
<dbReference type="InterPro" id="IPR025202">
    <property type="entry name" value="PLD-like_dom"/>
</dbReference>
<dbReference type="PANTHER" id="PTHR21248">
    <property type="entry name" value="CARDIOLIPIN SYNTHASE"/>
    <property type="match status" value="1"/>
</dbReference>
<evidence type="ECO:0000256" key="5">
    <source>
        <dbReference type="ARBA" id="ARBA00022692"/>
    </source>
</evidence>
<evidence type="ECO:0000256" key="1">
    <source>
        <dbReference type="ARBA" id="ARBA00004651"/>
    </source>
</evidence>